<dbReference type="PANTHER" id="PTHR18884">
    <property type="entry name" value="SEPTIN"/>
    <property type="match status" value="1"/>
</dbReference>
<dbReference type="Pfam" id="PF00735">
    <property type="entry name" value="Septin"/>
    <property type="match status" value="1"/>
</dbReference>
<keyword evidence="1" id="KW-0342">GTP-binding</keyword>
<gene>
    <name evidence="4" type="ORF">Vbra_15601</name>
</gene>
<dbReference type="InterPro" id="IPR027417">
    <property type="entry name" value="P-loop_NTPase"/>
</dbReference>
<feature type="compositionally biased region" description="Polar residues" evidence="2">
    <location>
        <begin position="455"/>
        <end position="464"/>
    </location>
</feature>
<dbReference type="VEuPathDB" id="CryptoDB:Vbra_15601"/>
<evidence type="ECO:0000256" key="2">
    <source>
        <dbReference type="SAM" id="MobiDB-lite"/>
    </source>
</evidence>
<feature type="compositionally biased region" description="Low complexity" evidence="2">
    <location>
        <begin position="83"/>
        <end position="112"/>
    </location>
</feature>
<feature type="compositionally biased region" description="Basic and acidic residues" evidence="2">
    <location>
        <begin position="72"/>
        <end position="81"/>
    </location>
</feature>
<sequence>MNVLSYLWRGKDGGKASPSGRAADAAPLRTESAGADVIASGEDVAPDTFLIKSISEPGYTGKLDRAALDRGEAGEPAKGDAEVPSSPGAPGPSSASAAAAAAGAVPSTPSPVRDAHCHPDIAVLEPQPALPAYPAAQGAAAAAAAAAAGPPGVGRNGGIDDFSSISTIISELQEVDDCRNPLERQVQQKLEKQNKRRFLQKGIRFNILIVGESRSGKTTLRKKMFDSWHLMEERDSTCGREYIYQISEQRSVIQVSVVEGGCCDFLVTHCQLKLVEYINRKKHRHGGPDERVHVCVYVLDPTQDRIPGQQAALMQKLSTVVNLVPVIGKCDTVDPDVLRQRRDRLQKEFEAYKIKLFDDWASPLVAAALNTPSPTPSHPSPAPSPTHPAPTTPHGPHIPTAAQPALTAPVAPVPEVPHPQCSADESASAAGDQAAGGGAGAKNGGAGGNGEEQRPSSASWGQRMRQSIVQSPLLVDCHLSTEEQDERYQLPRFDNVPPTSPDFLRMLLIEAAALLLIDRTKSLFYTPFYDDWERRNGRRALVGQLRQMGLVSAVAVGVGALLLRVSSR</sequence>
<dbReference type="InParanoid" id="A0A0G4FJ48"/>
<feature type="compositionally biased region" description="Low complexity" evidence="2">
    <location>
        <begin position="423"/>
        <end position="433"/>
    </location>
</feature>
<feature type="compositionally biased region" description="Gly residues" evidence="2">
    <location>
        <begin position="434"/>
        <end position="450"/>
    </location>
</feature>
<organism evidence="4 5">
    <name type="scientific">Vitrella brassicaformis (strain CCMP3155)</name>
    <dbReference type="NCBI Taxonomy" id="1169540"/>
    <lineage>
        <taxon>Eukaryota</taxon>
        <taxon>Sar</taxon>
        <taxon>Alveolata</taxon>
        <taxon>Colpodellida</taxon>
        <taxon>Vitrellaceae</taxon>
        <taxon>Vitrella</taxon>
    </lineage>
</organism>
<feature type="region of interest" description="Disordered" evidence="2">
    <location>
        <begin position="368"/>
        <end position="464"/>
    </location>
</feature>
<dbReference type="SUPFAM" id="SSF52540">
    <property type="entry name" value="P-loop containing nucleoside triphosphate hydrolases"/>
    <property type="match status" value="1"/>
</dbReference>
<dbReference type="AlphaFoldDB" id="A0A0G4FJ48"/>
<feature type="compositionally biased region" description="Low complexity" evidence="2">
    <location>
        <begin position="394"/>
        <end position="410"/>
    </location>
</feature>
<feature type="compositionally biased region" description="Pro residues" evidence="2">
    <location>
        <begin position="373"/>
        <end position="393"/>
    </location>
</feature>
<dbReference type="STRING" id="1169540.A0A0G4FJ48"/>
<keyword evidence="1" id="KW-0547">Nucleotide-binding</keyword>
<proteinExistence type="inferred from homology"/>
<evidence type="ECO:0000313" key="4">
    <source>
        <dbReference type="EMBL" id="CEM13801.1"/>
    </source>
</evidence>
<dbReference type="InterPro" id="IPR030379">
    <property type="entry name" value="G_SEPTIN_dom"/>
</dbReference>
<protein>
    <recommendedName>
        <fullName evidence="3">Septin-type G domain-containing protein</fullName>
    </recommendedName>
</protein>
<dbReference type="EMBL" id="CDMY01000447">
    <property type="protein sequence ID" value="CEM13801.1"/>
    <property type="molecule type" value="Genomic_DNA"/>
</dbReference>
<dbReference type="GO" id="GO:0005525">
    <property type="term" value="F:GTP binding"/>
    <property type="evidence" value="ECO:0007669"/>
    <property type="project" value="UniProtKB-KW"/>
</dbReference>
<reference evidence="4 5" key="1">
    <citation type="submission" date="2014-11" db="EMBL/GenBank/DDBJ databases">
        <authorList>
            <person name="Zhu J."/>
            <person name="Qi W."/>
            <person name="Song R."/>
        </authorList>
    </citation>
    <scope>NUCLEOTIDE SEQUENCE [LARGE SCALE GENOMIC DNA]</scope>
</reference>
<dbReference type="Gene3D" id="3.40.50.300">
    <property type="entry name" value="P-loop containing nucleotide triphosphate hydrolases"/>
    <property type="match status" value="1"/>
</dbReference>
<feature type="domain" description="Septin-type G" evidence="3">
    <location>
        <begin position="201"/>
        <end position="358"/>
    </location>
</feature>
<evidence type="ECO:0000256" key="1">
    <source>
        <dbReference type="RuleBase" id="RU004560"/>
    </source>
</evidence>
<comment type="similarity">
    <text evidence="1">Belongs to the TRAFAC class TrmE-Era-EngA-EngB-Septin-like GTPase superfamily. Septin GTPase family.</text>
</comment>
<dbReference type="OrthoDB" id="416553at2759"/>
<keyword evidence="5" id="KW-1185">Reference proteome</keyword>
<evidence type="ECO:0000259" key="3">
    <source>
        <dbReference type="Pfam" id="PF00735"/>
    </source>
</evidence>
<feature type="region of interest" description="Disordered" evidence="2">
    <location>
        <begin position="9"/>
        <end position="32"/>
    </location>
</feature>
<feature type="region of interest" description="Disordered" evidence="2">
    <location>
        <begin position="72"/>
        <end position="116"/>
    </location>
</feature>
<accession>A0A0G4FJ48</accession>
<dbReference type="Proteomes" id="UP000041254">
    <property type="component" value="Unassembled WGS sequence"/>
</dbReference>
<name>A0A0G4FJ48_VITBC</name>
<evidence type="ECO:0000313" key="5">
    <source>
        <dbReference type="Proteomes" id="UP000041254"/>
    </source>
</evidence>